<feature type="transmembrane region" description="Helical" evidence="1">
    <location>
        <begin position="211"/>
        <end position="235"/>
    </location>
</feature>
<evidence type="ECO:0000259" key="2">
    <source>
        <dbReference type="PROSITE" id="PS50885"/>
    </source>
</evidence>
<organism evidence="3 4">
    <name type="scientific">Saccharophagus degradans</name>
    <dbReference type="NCBI Taxonomy" id="86304"/>
    <lineage>
        <taxon>Bacteria</taxon>
        <taxon>Pseudomonadati</taxon>
        <taxon>Pseudomonadota</taxon>
        <taxon>Gammaproteobacteria</taxon>
        <taxon>Cellvibrionales</taxon>
        <taxon>Cellvibrionaceae</taxon>
        <taxon>Saccharophagus</taxon>
    </lineage>
</organism>
<name>A0AAW7X537_9GAMM</name>
<accession>A0AAW7X537</accession>
<dbReference type="SMART" id="SM00304">
    <property type="entry name" value="HAMP"/>
    <property type="match status" value="1"/>
</dbReference>
<dbReference type="GO" id="GO:0007165">
    <property type="term" value="P:signal transduction"/>
    <property type="evidence" value="ECO:0007669"/>
    <property type="project" value="InterPro"/>
</dbReference>
<proteinExistence type="predicted"/>
<comment type="caution">
    <text evidence="3">The sequence shown here is derived from an EMBL/GenBank/DDBJ whole genome shotgun (WGS) entry which is preliminary data.</text>
</comment>
<feature type="domain" description="HAMP" evidence="2">
    <location>
        <begin position="233"/>
        <end position="286"/>
    </location>
</feature>
<dbReference type="GO" id="GO:0016020">
    <property type="term" value="C:membrane"/>
    <property type="evidence" value="ECO:0007669"/>
    <property type="project" value="InterPro"/>
</dbReference>
<evidence type="ECO:0000313" key="4">
    <source>
        <dbReference type="Proteomes" id="UP001169760"/>
    </source>
</evidence>
<keyword evidence="1" id="KW-0472">Membrane</keyword>
<dbReference type="InterPro" id="IPR021796">
    <property type="entry name" value="Tll0287-like_dom"/>
</dbReference>
<dbReference type="Pfam" id="PF00672">
    <property type="entry name" value="HAMP"/>
    <property type="match status" value="1"/>
</dbReference>
<evidence type="ECO:0000313" key="3">
    <source>
        <dbReference type="EMBL" id="MDO6422796.1"/>
    </source>
</evidence>
<dbReference type="PROSITE" id="PS50885">
    <property type="entry name" value="HAMP"/>
    <property type="match status" value="1"/>
</dbReference>
<gene>
    <name evidence="3" type="ORF">Q4521_09940</name>
</gene>
<dbReference type="AlphaFoldDB" id="A0AAW7X537"/>
<protein>
    <submittedName>
        <fullName evidence="3">DUF3365 domain-containing protein</fullName>
    </submittedName>
</protein>
<dbReference type="RefSeq" id="WP_216065053.1">
    <property type="nucleotide sequence ID" value="NZ_CP123764.1"/>
</dbReference>
<keyword evidence="1" id="KW-0812">Transmembrane</keyword>
<dbReference type="CDD" id="cd06225">
    <property type="entry name" value="HAMP"/>
    <property type="match status" value="1"/>
</dbReference>
<dbReference type="EMBL" id="JAUOPB010000006">
    <property type="protein sequence ID" value="MDO6422796.1"/>
    <property type="molecule type" value="Genomic_DNA"/>
</dbReference>
<sequence length="299" mass="33477">MSLRLKFNLVMLITLAIGIGLAYITSKRILEDNAKQEVLLNADIMMEMAKGIRGYTVDEVKPIIQAGGHEEFIKQTVPAYAATRNFERLRKRFPEFTYQEATLNPTNPAHRATDWEKGIVDYFTSNPSATEYSGIKETATGKLLYTSHPLRITNPKCLDCHSTPEAAPAAMLELYGRENGFGWELNSVVGAQIVYVPMSIPLERAGIALKIFIISLTAIFVFIWLLLNILLHFVVIRPVTRMAEQANLISKGQIDVPEFEVKGSDEIASMASSFNRMHRSLASAVKLIKKQRTTTVRSK</sequence>
<dbReference type="Pfam" id="PF11845">
    <property type="entry name" value="Tll0287-like"/>
    <property type="match status" value="1"/>
</dbReference>
<dbReference type="InterPro" id="IPR003660">
    <property type="entry name" value="HAMP_dom"/>
</dbReference>
<keyword evidence="1" id="KW-1133">Transmembrane helix</keyword>
<evidence type="ECO:0000256" key="1">
    <source>
        <dbReference type="SAM" id="Phobius"/>
    </source>
</evidence>
<dbReference type="Proteomes" id="UP001169760">
    <property type="component" value="Unassembled WGS sequence"/>
</dbReference>
<reference evidence="3" key="1">
    <citation type="submission" date="2023-07" db="EMBL/GenBank/DDBJ databases">
        <title>Genome content predicts the carbon catabolic preferences of heterotrophic bacteria.</title>
        <authorList>
            <person name="Gralka M."/>
        </authorList>
    </citation>
    <scope>NUCLEOTIDE SEQUENCE</scope>
    <source>
        <strain evidence="3">I3M17_2</strain>
    </source>
</reference>